<evidence type="ECO:0000256" key="2">
    <source>
        <dbReference type="ARBA" id="ARBA00022857"/>
    </source>
</evidence>
<proteinExistence type="inferred from homology"/>
<evidence type="ECO:0000256" key="1">
    <source>
        <dbReference type="ARBA" id="ARBA00006484"/>
    </source>
</evidence>
<keyword evidence="2" id="KW-0521">NADP</keyword>
<dbReference type="SUPFAM" id="SSF51556">
    <property type="entry name" value="Metallo-dependent hydrolases"/>
    <property type="match status" value="1"/>
</dbReference>
<protein>
    <submittedName>
        <fullName evidence="4">Uncharacterized protein</fullName>
    </submittedName>
</protein>
<evidence type="ECO:0000313" key="4">
    <source>
        <dbReference type="EMBL" id="CAF1328289.1"/>
    </source>
</evidence>
<dbReference type="PANTHER" id="PTHR44252:SF3">
    <property type="entry name" value="D-ERYTHRULOSE REDUCTASE-RELATED"/>
    <property type="match status" value="1"/>
</dbReference>
<feature type="non-terminal residue" evidence="4">
    <location>
        <position position="1"/>
    </location>
</feature>
<dbReference type="PRINTS" id="PR00080">
    <property type="entry name" value="SDRFAMILY"/>
</dbReference>
<dbReference type="GO" id="GO:0006006">
    <property type="term" value="P:glucose metabolic process"/>
    <property type="evidence" value="ECO:0007669"/>
    <property type="project" value="TreeGrafter"/>
</dbReference>
<dbReference type="SUPFAM" id="SSF51735">
    <property type="entry name" value="NAD(P)-binding Rossmann-fold domains"/>
    <property type="match status" value="1"/>
</dbReference>
<dbReference type="InterPro" id="IPR051737">
    <property type="entry name" value="L-xylulose/Carbonyl_redctase"/>
</dbReference>
<dbReference type="Gene3D" id="3.40.50.720">
    <property type="entry name" value="NAD(P)-binding Rossmann-like Domain"/>
    <property type="match status" value="1"/>
</dbReference>
<comment type="caution">
    <text evidence="4">The sequence shown here is derived from an EMBL/GenBank/DDBJ whole genome shotgun (WGS) entry which is preliminary data.</text>
</comment>
<accession>A0A815FL46</accession>
<dbReference type="InterPro" id="IPR002347">
    <property type="entry name" value="SDR_fam"/>
</dbReference>
<organism evidence="4 5">
    <name type="scientific">Rotaria sordida</name>
    <dbReference type="NCBI Taxonomy" id="392033"/>
    <lineage>
        <taxon>Eukaryota</taxon>
        <taxon>Metazoa</taxon>
        <taxon>Spiralia</taxon>
        <taxon>Gnathifera</taxon>
        <taxon>Rotifera</taxon>
        <taxon>Eurotatoria</taxon>
        <taxon>Bdelloidea</taxon>
        <taxon>Philodinida</taxon>
        <taxon>Philodinidae</taxon>
        <taxon>Rotaria</taxon>
    </lineage>
</organism>
<dbReference type="FunFam" id="3.40.50.720:FF:000084">
    <property type="entry name" value="Short-chain dehydrogenase reductase"/>
    <property type="match status" value="1"/>
</dbReference>
<comment type="similarity">
    <text evidence="1">Belongs to the short-chain dehydrogenases/reductases (SDR) family.</text>
</comment>
<dbReference type="Gene3D" id="3.20.20.140">
    <property type="entry name" value="Metal-dependent hydrolases"/>
    <property type="match status" value="1"/>
</dbReference>
<dbReference type="PANTHER" id="PTHR44252">
    <property type="entry name" value="D-ERYTHRULOSE REDUCTASE"/>
    <property type="match status" value="1"/>
</dbReference>
<dbReference type="AlphaFoldDB" id="A0A815FL46"/>
<feature type="compositionally biased region" description="Polar residues" evidence="3">
    <location>
        <begin position="17"/>
        <end position="31"/>
    </location>
</feature>
<sequence>MFRDWTHSSNDSRDSSPARQNFSNILTTPKVSSSTRTNNLSSNVPPKMVIPIERANEDYHNNHTNLDENNFFQSKTACVTGAGRGIGRAVALRLAQAGCSHVIALGKTEAHLFSLSNEHKNIIPIVVDVSNWVTTKAAIQPYLPIQLLVNNAGVLILNDFHDIHQKDFDISFQTNVRPIIGLTQEITRDLVARNLPGSIVNVSSIASAIAAQKFMVYAGTKACMDAFTRNMANELGPHQIRVNSVQPTVVLTDMGKAAGWENEQQAAPLLAKTPLGRFAELDDVVEPILFLLSNKSSMITGTCLPIDGVYKSYFVSSVFNRFIRPVQLKLQDHQAHASPACLPPPPPCNESYQMIVLTGGLVYGIPNPAKRTTKHVYKPQRMDVITAAEKVLTMMEPSKTASFIESNRNHGLKILEISVRDQVIIPGLIDVHVHAIGGGGEQGPYSRTPESRLSHLINGGLTTIVGILGTDGMTRSLSSLLQKMKSLEHDGITTWMWTGSYRIPIVTLTGSLQQDLLLIDKVLGAGELALSDHRSSWPSKSELLQLLSDARVGGMLSGKPGVIHLHMGSSSTKIDLLWQI</sequence>
<dbReference type="Pfam" id="PF13561">
    <property type="entry name" value="adh_short_C2"/>
    <property type="match status" value="1"/>
</dbReference>
<evidence type="ECO:0000256" key="3">
    <source>
        <dbReference type="SAM" id="MobiDB-lite"/>
    </source>
</evidence>
<dbReference type="InterPro" id="IPR032466">
    <property type="entry name" value="Metal_Hydrolase"/>
</dbReference>
<feature type="compositionally biased region" description="Basic and acidic residues" evidence="3">
    <location>
        <begin position="1"/>
        <end position="16"/>
    </location>
</feature>
<dbReference type="PRINTS" id="PR00081">
    <property type="entry name" value="GDHRDH"/>
</dbReference>
<gene>
    <name evidence="4" type="ORF">PYM288_LOCUS31275</name>
</gene>
<feature type="region of interest" description="Disordered" evidence="3">
    <location>
        <begin position="1"/>
        <end position="45"/>
    </location>
</feature>
<dbReference type="GO" id="GO:0004090">
    <property type="term" value="F:carbonyl reductase (NADPH) activity"/>
    <property type="evidence" value="ECO:0007669"/>
    <property type="project" value="TreeGrafter"/>
</dbReference>
<name>A0A815FL46_9BILA</name>
<dbReference type="GO" id="GO:0005997">
    <property type="term" value="P:xylulose metabolic process"/>
    <property type="evidence" value="ECO:0007669"/>
    <property type="project" value="TreeGrafter"/>
</dbReference>
<reference evidence="4" key="1">
    <citation type="submission" date="2021-02" db="EMBL/GenBank/DDBJ databases">
        <authorList>
            <person name="Nowell W R."/>
        </authorList>
    </citation>
    <scope>NUCLEOTIDE SEQUENCE</scope>
</reference>
<dbReference type="InterPro" id="IPR036291">
    <property type="entry name" value="NAD(P)-bd_dom_sf"/>
</dbReference>
<dbReference type="EMBL" id="CAJNOH010003227">
    <property type="protein sequence ID" value="CAF1328289.1"/>
    <property type="molecule type" value="Genomic_DNA"/>
</dbReference>
<dbReference type="GO" id="GO:0050038">
    <property type="term" value="F:L-xylulose reductase (NADPH) activity"/>
    <property type="evidence" value="ECO:0007669"/>
    <property type="project" value="TreeGrafter"/>
</dbReference>
<dbReference type="Proteomes" id="UP000663854">
    <property type="component" value="Unassembled WGS sequence"/>
</dbReference>
<evidence type="ECO:0000313" key="5">
    <source>
        <dbReference type="Proteomes" id="UP000663854"/>
    </source>
</evidence>
<feature type="compositionally biased region" description="Low complexity" evidence="3">
    <location>
        <begin position="32"/>
        <end position="43"/>
    </location>
</feature>